<reference evidence="2 3" key="1">
    <citation type="submission" date="2024-10" db="EMBL/GenBank/DDBJ databases">
        <title>Aeromonas and Pseudomonas from the Cagarras Archipelago, Rio de Janeiro, Brazil.</title>
        <authorList>
            <person name="Canellas A.L.B."/>
            <person name="Laport M.S."/>
        </authorList>
    </citation>
    <scope>NUCLEOTIDE SEQUENCE [LARGE SCALE GENOMIC DNA]</scope>
    <source>
        <strain evidence="2 3">CPF-4</strain>
    </source>
</reference>
<dbReference type="Pfam" id="PF13304">
    <property type="entry name" value="AAA_21"/>
    <property type="match status" value="1"/>
</dbReference>
<dbReference type="InterPro" id="IPR003593">
    <property type="entry name" value="AAA+_ATPase"/>
</dbReference>
<protein>
    <submittedName>
        <fullName evidence="2">AAA family ATPase</fullName>
    </submittedName>
</protein>
<evidence type="ECO:0000259" key="1">
    <source>
        <dbReference type="SMART" id="SM00382"/>
    </source>
</evidence>
<evidence type="ECO:0000313" key="3">
    <source>
        <dbReference type="Proteomes" id="UP001609821"/>
    </source>
</evidence>
<dbReference type="InterPro" id="IPR003959">
    <property type="entry name" value="ATPase_AAA_core"/>
</dbReference>
<comment type="caution">
    <text evidence="2">The sequence shown here is derived from an EMBL/GenBank/DDBJ whole genome shotgun (WGS) entry which is preliminary data.</text>
</comment>
<feature type="domain" description="AAA+ ATPase" evidence="1">
    <location>
        <begin position="25"/>
        <end position="327"/>
    </location>
</feature>
<accession>A0ABW7LV83</accession>
<dbReference type="Proteomes" id="UP001609821">
    <property type="component" value="Unassembled WGS sequence"/>
</dbReference>
<dbReference type="PANTHER" id="PTHR43581">
    <property type="entry name" value="ATP/GTP PHOSPHATASE"/>
    <property type="match status" value="1"/>
</dbReference>
<organism evidence="2 3">
    <name type="scientific">Pseudomonas kulmbachensis</name>
    <dbReference type="NCBI Taxonomy" id="3043408"/>
    <lineage>
        <taxon>Bacteria</taxon>
        <taxon>Pseudomonadati</taxon>
        <taxon>Pseudomonadota</taxon>
        <taxon>Gammaproteobacteria</taxon>
        <taxon>Pseudomonadales</taxon>
        <taxon>Pseudomonadaceae</taxon>
        <taxon>Pseudomonas</taxon>
    </lineage>
</organism>
<gene>
    <name evidence="2" type="ORF">ACHMWK_06420</name>
</gene>
<name>A0ABW7LV83_9PSED</name>
<keyword evidence="3" id="KW-1185">Reference proteome</keyword>
<dbReference type="InterPro" id="IPR027417">
    <property type="entry name" value="P-loop_NTPase"/>
</dbReference>
<dbReference type="SUPFAM" id="SSF52540">
    <property type="entry name" value="P-loop containing nucleoside triphosphate hydrolases"/>
    <property type="match status" value="1"/>
</dbReference>
<proteinExistence type="predicted"/>
<dbReference type="RefSeq" id="WP_395246781.1">
    <property type="nucleotide sequence ID" value="NZ_JBINXA010000015.1"/>
</dbReference>
<evidence type="ECO:0000313" key="2">
    <source>
        <dbReference type="EMBL" id="MFH6565602.1"/>
    </source>
</evidence>
<dbReference type="InterPro" id="IPR051396">
    <property type="entry name" value="Bact_Antivir_Def_Nuclease"/>
</dbReference>
<dbReference type="PANTHER" id="PTHR43581:SF2">
    <property type="entry name" value="EXCINUCLEASE ATPASE SUBUNIT"/>
    <property type="match status" value="1"/>
</dbReference>
<dbReference type="Gene3D" id="3.40.50.300">
    <property type="entry name" value="P-loop containing nucleotide triphosphate hydrolases"/>
    <property type="match status" value="1"/>
</dbReference>
<dbReference type="SMART" id="SM00382">
    <property type="entry name" value="AAA"/>
    <property type="match status" value="1"/>
</dbReference>
<dbReference type="EMBL" id="JBINXB010000005">
    <property type="protein sequence ID" value="MFH6565602.1"/>
    <property type="molecule type" value="Genomic_DNA"/>
</dbReference>
<sequence>MEMSYIESLHAKNIRQFSSLKVTFNKKFNFIAGPNGCGKTSILTCISHCFFYGNIEYSRTQETTEFWTDFTSKNLKYRVGLGAGSFNVTNYRKGSVRSWGRIPTEVNRTTLEAHATDQNPSIFCPLFLGANRSITYKEISGMQREPELASKRSSYSHSATRSLHGEHRPDIKQWIVNRDFIIEKDWAKEERINWHHLVESLPIIAPFDSNFSYIRTGRDLEPVFSIYGKECYLEELSSGFQAIISIIANIFEWIEGTRPEGERNVSTAAGTVLIDELDLHLHPEWQFTLRSGLSKIFPNLQFIVTTHSPHLLASAEPGEVIAMPKAGNEVYDLHPSSHTYSGWNTDQILYEIMGVRSLENKKYEKLIDTAFEFVDEGTIDELQTAINNLIEVAHPSDTVVTVLQAKLAAKVANYDD</sequence>